<feature type="domain" description="HTH cro/C1-type" evidence="1">
    <location>
        <begin position="7"/>
        <end position="60"/>
    </location>
</feature>
<protein>
    <recommendedName>
        <fullName evidence="1">HTH cro/C1-type domain-containing protein</fullName>
    </recommendedName>
</protein>
<dbReference type="AlphaFoldDB" id="A0A0R1YCR4"/>
<dbReference type="SUPFAM" id="SSF47413">
    <property type="entry name" value="lambda repressor-like DNA-binding domains"/>
    <property type="match status" value="1"/>
</dbReference>
<name>A0A0R1YCR4_9LACO</name>
<accession>A0A0R1YCR4</accession>
<evidence type="ECO:0000313" key="2">
    <source>
        <dbReference type="EMBL" id="KRM40360.1"/>
    </source>
</evidence>
<dbReference type="Pfam" id="PF01381">
    <property type="entry name" value="HTH_3"/>
    <property type="match status" value="1"/>
</dbReference>
<dbReference type="SMART" id="SM00530">
    <property type="entry name" value="HTH_XRE"/>
    <property type="match status" value="1"/>
</dbReference>
<reference evidence="2 3" key="1">
    <citation type="journal article" date="2015" name="Genome Announc.">
        <title>Expanding the biotechnology potential of lactobacilli through comparative genomics of 213 strains and associated genera.</title>
        <authorList>
            <person name="Sun Z."/>
            <person name="Harris H.M."/>
            <person name="McCann A."/>
            <person name="Guo C."/>
            <person name="Argimon S."/>
            <person name="Zhang W."/>
            <person name="Yang X."/>
            <person name="Jeffery I.B."/>
            <person name="Cooney J.C."/>
            <person name="Kagawa T.F."/>
            <person name="Liu W."/>
            <person name="Song Y."/>
            <person name="Salvetti E."/>
            <person name="Wrobel A."/>
            <person name="Rasinkangas P."/>
            <person name="Parkhill J."/>
            <person name="Rea M.C."/>
            <person name="O'Sullivan O."/>
            <person name="Ritari J."/>
            <person name="Douillard F.P."/>
            <person name="Paul Ross R."/>
            <person name="Yang R."/>
            <person name="Briner A.E."/>
            <person name="Felis G.E."/>
            <person name="de Vos W.M."/>
            <person name="Barrangou R."/>
            <person name="Klaenhammer T.R."/>
            <person name="Caufield P.W."/>
            <person name="Cui Y."/>
            <person name="Zhang H."/>
            <person name="O'Toole P.W."/>
        </authorList>
    </citation>
    <scope>NUCLEOTIDE SEQUENCE [LARGE SCALE GENOMIC DNA]</scope>
    <source>
        <strain evidence="2 3">DSM 5661</strain>
    </source>
</reference>
<sequence>MTIGEALKSFRLQLGLTQTDMAANLVSESFYSKVERGVHKIDADLLIQVLNAHGIPVISFFQLVDHDNKIKDSTSVGLSQRMIVAVNNKDIAELRKIKKQLEAVDVPEYLKHNFESSYAWATHSNQEITAERKNKIKKAFIKTEWNEKSYGALAFNLVLLDIDDAYQLVNLAYSAFKKSDNFDGRDNGRDQNLVSLIAVNFLNCCYHKKADIKYTKSSIDMLYTIPLEPTNLFGRIFATYYDALFKNDKEMVDAVLKVLRKSGAISLIQDTIGK</sequence>
<dbReference type="PROSITE" id="PS50943">
    <property type="entry name" value="HTH_CROC1"/>
    <property type="match status" value="1"/>
</dbReference>
<gene>
    <name evidence="2" type="ORF">FC39_GL000684</name>
</gene>
<dbReference type="eggNOG" id="ENOG50309HA">
    <property type="taxonomic scope" value="Bacteria"/>
</dbReference>
<dbReference type="InterPro" id="IPR053163">
    <property type="entry name" value="HTH-type_regulator_Rgg"/>
</dbReference>
<keyword evidence="3" id="KW-1185">Reference proteome</keyword>
<dbReference type="OrthoDB" id="2330104at2"/>
<dbReference type="PATRIC" id="fig|1423754.3.peg.705"/>
<evidence type="ECO:0000313" key="3">
    <source>
        <dbReference type="Proteomes" id="UP000051223"/>
    </source>
</evidence>
<comment type="caution">
    <text evidence="2">The sequence shown here is derived from an EMBL/GenBank/DDBJ whole genome shotgun (WGS) entry which is preliminary data.</text>
</comment>
<dbReference type="InterPro" id="IPR011990">
    <property type="entry name" value="TPR-like_helical_dom_sf"/>
</dbReference>
<organism evidence="2 3">
    <name type="scientific">Lactobacillus hamsteri DSM 5661 = JCM 6256</name>
    <dbReference type="NCBI Taxonomy" id="1423754"/>
    <lineage>
        <taxon>Bacteria</taxon>
        <taxon>Bacillati</taxon>
        <taxon>Bacillota</taxon>
        <taxon>Bacilli</taxon>
        <taxon>Lactobacillales</taxon>
        <taxon>Lactobacillaceae</taxon>
        <taxon>Lactobacillus</taxon>
    </lineage>
</organism>
<dbReference type="RefSeq" id="WP_025081192.1">
    <property type="nucleotide sequence ID" value="NZ_AZGI01000023.1"/>
</dbReference>
<dbReference type="PANTHER" id="PTHR37038">
    <property type="entry name" value="TRANSCRIPTIONAL REGULATOR-RELATED"/>
    <property type="match status" value="1"/>
</dbReference>
<dbReference type="InterPro" id="IPR010982">
    <property type="entry name" value="Lambda_DNA-bd_dom_sf"/>
</dbReference>
<dbReference type="GO" id="GO:0003677">
    <property type="term" value="F:DNA binding"/>
    <property type="evidence" value="ECO:0007669"/>
    <property type="project" value="InterPro"/>
</dbReference>
<proteinExistence type="predicted"/>
<dbReference type="EMBL" id="AZGI01000023">
    <property type="protein sequence ID" value="KRM40360.1"/>
    <property type="molecule type" value="Genomic_DNA"/>
</dbReference>
<dbReference type="Proteomes" id="UP000051223">
    <property type="component" value="Unassembled WGS sequence"/>
</dbReference>
<dbReference type="InterPro" id="IPR001387">
    <property type="entry name" value="Cro/C1-type_HTH"/>
</dbReference>
<dbReference type="Gene3D" id="1.25.40.10">
    <property type="entry name" value="Tetratricopeptide repeat domain"/>
    <property type="match status" value="1"/>
</dbReference>
<evidence type="ECO:0000259" key="1">
    <source>
        <dbReference type="PROSITE" id="PS50943"/>
    </source>
</evidence>
<dbReference type="STRING" id="1423754.FC39_GL000684"/>